<reference evidence="1 2" key="1">
    <citation type="submission" date="2017-03" db="EMBL/GenBank/DDBJ databases">
        <title>Complete genome sequence of Blastomonas fulva degrading microcsystin LR.</title>
        <authorList>
            <person name="Lee H.-g."/>
            <person name="Jin L."/>
            <person name="oh H.-M."/>
        </authorList>
    </citation>
    <scope>NUCLEOTIDE SEQUENCE [LARGE SCALE GENOMIC DNA]</scope>
    <source>
        <strain evidence="1 2">T2</strain>
    </source>
</reference>
<keyword evidence="2" id="KW-1185">Reference proteome</keyword>
<dbReference type="EMBL" id="CP020083">
    <property type="protein sequence ID" value="ASR50654.1"/>
    <property type="molecule type" value="Genomic_DNA"/>
</dbReference>
<sequence length="64" mass="6826">MGVCLATAQRLGTAPQNVEKDFRACWTLDALFNGIEGALAFVASTSQRGGAQLRLASTETRPTR</sequence>
<proteinExistence type="predicted"/>
<organism evidence="1 2">
    <name type="scientific">Blastomonas fulva</name>
    <dbReference type="NCBI Taxonomy" id="1550728"/>
    <lineage>
        <taxon>Bacteria</taxon>
        <taxon>Pseudomonadati</taxon>
        <taxon>Pseudomonadota</taxon>
        <taxon>Alphaproteobacteria</taxon>
        <taxon>Sphingomonadales</taxon>
        <taxon>Sphingomonadaceae</taxon>
        <taxon>Blastomonas</taxon>
    </lineage>
</organism>
<protein>
    <submittedName>
        <fullName evidence="1">Uncharacterized protein</fullName>
    </submittedName>
</protein>
<evidence type="ECO:0000313" key="1">
    <source>
        <dbReference type="EMBL" id="ASR50654.1"/>
    </source>
</evidence>
<evidence type="ECO:0000313" key="2">
    <source>
        <dbReference type="Proteomes" id="UP000258016"/>
    </source>
</evidence>
<dbReference type="Proteomes" id="UP000258016">
    <property type="component" value="Chromosome"/>
</dbReference>
<name>A0ABN5B540_9SPHN</name>
<gene>
    <name evidence="1" type="ORF">B5J99_03530</name>
</gene>
<accession>A0ABN5B540</accession>